<sequence length="114" mass="12390">MEDFHSLVSATCTAAADQCRGKGTSCRGVSKKTQAAGKPAVSKGRPEVRAVGVWKPEPDVAYDRPRPRICVETNTRLSSTSSPASKLHDGYETRHAPRFRTRSYSSSPGNKLQI</sequence>
<organism evidence="1 2">
    <name type="scientific">Scortum barcoo</name>
    <name type="common">barcoo grunter</name>
    <dbReference type="NCBI Taxonomy" id="214431"/>
    <lineage>
        <taxon>Eukaryota</taxon>
        <taxon>Metazoa</taxon>
        <taxon>Chordata</taxon>
        <taxon>Craniata</taxon>
        <taxon>Vertebrata</taxon>
        <taxon>Euteleostomi</taxon>
        <taxon>Actinopterygii</taxon>
        <taxon>Neopterygii</taxon>
        <taxon>Teleostei</taxon>
        <taxon>Neoteleostei</taxon>
        <taxon>Acanthomorphata</taxon>
        <taxon>Eupercaria</taxon>
        <taxon>Centrarchiformes</taxon>
        <taxon>Terapontoidei</taxon>
        <taxon>Terapontidae</taxon>
        <taxon>Scortum</taxon>
    </lineage>
</organism>
<dbReference type="EMBL" id="CM041532">
    <property type="protein sequence ID" value="KAI3375751.1"/>
    <property type="molecule type" value="Genomic_DNA"/>
</dbReference>
<evidence type="ECO:0000313" key="1">
    <source>
        <dbReference type="EMBL" id="KAI3375751.1"/>
    </source>
</evidence>
<comment type="caution">
    <text evidence="1">The sequence shown here is derived from an EMBL/GenBank/DDBJ whole genome shotgun (WGS) entry which is preliminary data.</text>
</comment>
<proteinExistence type="predicted"/>
<keyword evidence="2" id="KW-1185">Reference proteome</keyword>
<name>A0ACB8X707_9TELE</name>
<gene>
    <name evidence="1" type="ORF">L3Q82_004049</name>
</gene>
<protein>
    <submittedName>
        <fullName evidence="1">Uncharacterized protein</fullName>
    </submittedName>
</protein>
<dbReference type="Proteomes" id="UP000831701">
    <property type="component" value="Chromosome 2"/>
</dbReference>
<accession>A0ACB8X707</accession>
<reference evidence="1" key="1">
    <citation type="submission" date="2022-04" db="EMBL/GenBank/DDBJ databases">
        <title>Jade perch genome.</title>
        <authorList>
            <person name="Chao B."/>
        </authorList>
    </citation>
    <scope>NUCLEOTIDE SEQUENCE</scope>
    <source>
        <strain evidence="1">CB-2022</strain>
    </source>
</reference>
<evidence type="ECO:0000313" key="2">
    <source>
        <dbReference type="Proteomes" id="UP000831701"/>
    </source>
</evidence>